<dbReference type="CDD" id="cd07984">
    <property type="entry name" value="LPLAT_LABLAT-like"/>
    <property type="match status" value="1"/>
</dbReference>
<keyword evidence="5" id="KW-0472">Membrane</keyword>
<evidence type="ECO:0000256" key="3">
    <source>
        <dbReference type="ARBA" id="ARBA00022519"/>
    </source>
</evidence>
<keyword evidence="3" id="KW-0997">Cell inner membrane</keyword>
<dbReference type="Proteomes" id="UP001165293">
    <property type="component" value="Unassembled WGS sequence"/>
</dbReference>
<keyword evidence="6 7" id="KW-0012">Acyltransferase</keyword>
<dbReference type="InterPro" id="IPR004960">
    <property type="entry name" value="LipA_acyltrans"/>
</dbReference>
<keyword evidence="8" id="KW-1185">Reference proteome</keyword>
<organism evidence="7 8">
    <name type="scientific">Noviluteimonas lactosilytica</name>
    <dbReference type="NCBI Taxonomy" id="2888523"/>
    <lineage>
        <taxon>Bacteria</taxon>
        <taxon>Pseudomonadati</taxon>
        <taxon>Pseudomonadota</taxon>
        <taxon>Gammaproteobacteria</taxon>
        <taxon>Lysobacterales</taxon>
        <taxon>Lysobacteraceae</taxon>
        <taxon>Noviluteimonas</taxon>
    </lineage>
</organism>
<evidence type="ECO:0000256" key="1">
    <source>
        <dbReference type="ARBA" id="ARBA00004533"/>
    </source>
</evidence>
<evidence type="ECO:0000256" key="6">
    <source>
        <dbReference type="ARBA" id="ARBA00023315"/>
    </source>
</evidence>
<keyword evidence="2" id="KW-1003">Cell membrane</keyword>
<sequence>MTDFAAGLLHFLATAFARLPWPWLRGMADGLARLWVARDTRSAKVVRRNLDLAYPGLLPAQRDDLEAAVLRTTSRQAIETLRFWTRPHARNLKLIRETQGVDLFDAAVASGRGVIVAAPHYGNWELLNQWLASRTPLAILYAPPDSDIGEAFLRRVRAAHGDEGRVTQVRAEGPAIRQLFKLLQAGGVAGILPDQQPKAGDGEFAPFFGIPALTMTLLTRLAQRTGATVLLGYCERVGDTPDGPAFALRFEAVPDAAEGVAALNAAVERVARRDPAQYQWTYKRWSIPAPGSALGNPYWPDCYPASAQRAALPTDQG</sequence>
<evidence type="ECO:0000313" key="8">
    <source>
        <dbReference type="Proteomes" id="UP001165293"/>
    </source>
</evidence>
<dbReference type="PANTHER" id="PTHR30606:SF10">
    <property type="entry name" value="PHOSPHATIDYLINOSITOL MANNOSIDE ACYLTRANSFERASE"/>
    <property type="match status" value="1"/>
</dbReference>
<dbReference type="EMBL" id="JAJGAK010000001">
    <property type="protein sequence ID" value="MCC8362929.1"/>
    <property type="molecule type" value="Genomic_DNA"/>
</dbReference>
<proteinExistence type="predicted"/>
<reference evidence="7" key="1">
    <citation type="submission" date="2021-10" db="EMBL/GenBank/DDBJ databases">
        <authorList>
            <person name="Lyu M."/>
            <person name="Wang X."/>
            <person name="Meng X."/>
            <person name="Xu K."/>
        </authorList>
    </citation>
    <scope>NUCLEOTIDE SEQUENCE</scope>
    <source>
        <strain evidence="7">A6</strain>
    </source>
</reference>
<comment type="caution">
    <text evidence="7">The sequence shown here is derived from an EMBL/GenBank/DDBJ whole genome shotgun (WGS) entry which is preliminary data.</text>
</comment>
<evidence type="ECO:0000313" key="7">
    <source>
        <dbReference type="EMBL" id="MCC8362929.1"/>
    </source>
</evidence>
<dbReference type="Pfam" id="PF03279">
    <property type="entry name" value="Lip_A_acyltrans"/>
    <property type="match status" value="1"/>
</dbReference>
<evidence type="ECO:0000256" key="4">
    <source>
        <dbReference type="ARBA" id="ARBA00022679"/>
    </source>
</evidence>
<evidence type="ECO:0000256" key="2">
    <source>
        <dbReference type="ARBA" id="ARBA00022475"/>
    </source>
</evidence>
<dbReference type="GO" id="GO:0016746">
    <property type="term" value="F:acyltransferase activity"/>
    <property type="evidence" value="ECO:0007669"/>
    <property type="project" value="UniProtKB-KW"/>
</dbReference>
<evidence type="ECO:0000256" key="5">
    <source>
        <dbReference type="ARBA" id="ARBA00023136"/>
    </source>
</evidence>
<dbReference type="PANTHER" id="PTHR30606">
    <property type="entry name" value="LIPID A BIOSYNTHESIS LAUROYL ACYLTRANSFERASE"/>
    <property type="match status" value="1"/>
</dbReference>
<keyword evidence="4" id="KW-0808">Transferase</keyword>
<protein>
    <submittedName>
        <fullName evidence="7">Lauroyl acyltransferase</fullName>
    </submittedName>
</protein>
<dbReference type="NCBIfam" id="NF006438">
    <property type="entry name" value="PRK08734.1"/>
    <property type="match status" value="1"/>
</dbReference>
<dbReference type="PIRSF" id="PIRSF026649">
    <property type="entry name" value="MsbB"/>
    <property type="match status" value="1"/>
</dbReference>
<accession>A0ABS8JH83</accession>
<gene>
    <name evidence="7" type="ORF">LK996_07555</name>
</gene>
<name>A0ABS8JH83_9GAMM</name>
<comment type="subcellular location">
    <subcellularLocation>
        <location evidence="1">Cell inner membrane</location>
    </subcellularLocation>
</comment>